<gene>
    <name evidence="8" type="ORF">US95_C0010G0007</name>
</gene>
<keyword evidence="3 6" id="KW-0645">Protease</keyword>
<comment type="catalytic activity">
    <reaction evidence="6">
        <text>Release of N-terminal amino acids, preferentially methionine, from peptides and arylamides.</text>
        <dbReference type="EC" id="3.4.11.18"/>
    </reaction>
</comment>
<dbReference type="SUPFAM" id="SSF55920">
    <property type="entry name" value="Creatinase/aminopeptidase"/>
    <property type="match status" value="1"/>
</dbReference>
<dbReference type="Pfam" id="PF00557">
    <property type="entry name" value="Peptidase_M24"/>
    <property type="match status" value="1"/>
</dbReference>
<evidence type="ECO:0000313" key="9">
    <source>
        <dbReference type="Proteomes" id="UP000034738"/>
    </source>
</evidence>
<comment type="caution">
    <text evidence="8">The sequence shown here is derived from an EMBL/GenBank/DDBJ whole genome shotgun (WGS) entry which is preliminary data.</text>
</comment>
<keyword evidence="4 6" id="KW-0479">Metal-binding</keyword>
<dbReference type="AlphaFoldDB" id="A0A0G0KHQ2"/>
<evidence type="ECO:0000256" key="6">
    <source>
        <dbReference type="RuleBase" id="RU003653"/>
    </source>
</evidence>
<evidence type="ECO:0000259" key="7">
    <source>
        <dbReference type="Pfam" id="PF00557"/>
    </source>
</evidence>
<organism evidence="8 9">
    <name type="scientific">Candidatus Woesebacteria bacterium GW2011_GWB1_38_5</name>
    <dbReference type="NCBI Taxonomy" id="1618568"/>
    <lineage>
        <taxon>Bacteria</taxon>
        <taxon>Candidatus Woeseibacteriota</taxon>
    </lineage>
</organism>
<dbReference type="PANTHER" id="PTHR43330">
    <property type="entry name" value="METHIONINE AMINOPEPTIDASE"/>
    <property type="match status" value="1"/>
</dbReference>
<dbReference type="GO" id="GO:0070006">
    <property type="term" value="F:metalloaminopeptidase activity"/>
    <property type="evidence" value="ECO:0007669"/>
    <property type="project" value="InterPro"/>
</dbReference>
<sequence length="255" mass="27879">MQKIPVKTKEEIKKIIDGGKRLSEIKHFLEEDVKIGVSAWEIEELAISLIKKTGGEAAFARVPKYNWASCINVNEGVVHGIPKKDLIFKKGDVVSVDIGLFFAGFNTDTSFSKGLDVDEPTKSFLNAGRNTLENAIACAVVGARIYDISQTIEKSLARSGFNPVKTLVGHGVGRNLHEEPQIPQFIYQDRLKTPEIPEGAVLAIEIIYSMGDGSIKHEKDGWTIVTGDGKISALNEDTVIVTKSGPLVVTRYNQA</sequence>
<comment type="cofactor">
    <cofactor evidence="6">
        <name>Co(2+)</name>
        <dbReference type="ChEBI" id="CHEBI:48828"/>
    </cofactor>
    <cofactor evidence="6">
        <name>Zn(2+)</name>
        <dbReference type="ChEBI" id="CHEBI:29105"/>
    </cofactor>
    <cofactor evidence="6">
        <name>Mn(2+)</name>
        <dbReference type="ChEBI" id="CHEBI:29035"/>
    </cofactor>
    <cofactor evidence="6">
        <name>Fe(2+)</name>
        <dbReference type="ChEBI" id="CHEBI:29033"/>
    </cofactor>
    <text evidence="6">Binds 2 divalent metal cations per subunit. Has a high-affinity and a low affinity metal-binding site. The true nature of the physiological cofactor is under debate. The enzyme is active with cobalt, zinc, manganese or divalent iron ions.</text>
</comment>
<proteinExistence type="inferred from homology"/>
<dbReference type="Proteomes" id="UP000034738">
    <property type="component" value="Unassembled WGS sequence"/>
</dbReference>
<dbReference type="EC" id="3.4.11.18" evidence="6"/>
<keyword evidence="2 6" id="KW-0031">Aminopeptidase</keyword>
<evidence type="ECO:0000256" key="3">
    <source>
        <dbReference type="ARBA" id="ARBA00022670"/>
    </source>
</evidence>
<name>A0A0G0KHQ2_9BACT</name>
<dbReference type="GO" id="GO:0005829">
    <property type="term" value="C:cytosol"/>
    <property type="evidence" value="ECO:0007669"/>
    <property type="project" value="TreeGrafter"/>
</dbReference>
<evidence type="ECO:0000256" key="2">
    <source>
        <dbReference type="ARBA" id="ARBA00022438"/>
    </source>
</evidence>
<dbReference type="PANTHER" id="PTHR43330:SF27">
    <property type="entry name" value="METHIONINE AMINOPEPTIDASE"/>
    <property type="match status" value="1"/>
</dbReference>
<dbReference type="GO" id="GO:0046872">
    <property type="term" value="F:metal ion binding"/>
    <property type="evidence" value="ECO:0007669"/>
    <property type="project" value="UniProtKB-KW"/>
</dbReference>
<reference evidence="8 9" key="1">
    <citation type="journal article" date="2015" name="Nature">
        <title>rRNA introns, odd ribosomes, and small enigmatic genomes across a large radiation of phyla.</title>
        <authorList>
            <person name="Brown C.T."/>
            <person name="Hug L.A."/>
            <person name="Thomas B.C."/>
            <person name="Sharon I."/>
            <person name="Castelle C.J."/>
            <person name="Singh A."/>
            <person name="Wilkins M.J."/>
            <person name="Williams K.H."/>
            <person name="Banfield J.F."/>
        </authorList>
    </citation>
    <scope>NUCLEOTIDE SEQUENCE [LARGE SCALE GENOMIC DNA]</scope>
</reference>
<dbReference type="GO" id="GO:0004239">
    <property type="term" value="F:initiator methionyl aminopeptidase activity"/>
    <property type="evidence" value="ECO:0007669"/>
    <property type="project" value="UniProtKB-EC"/>
</dbReference>
<evidence type="ECO:0000313" key="8">
    <source>
        <dbReference type="EMBL" id="KKQ75075.1"/>
    </source>
</evidence>
<accession>A0A0G0KHQ2</accession>
<feature type="domain" description="Peptidase M24" evidence="7">
    <location>
        <begin position="30"/>
        <end position="243"/>
    </location>
</feature>
<dbReference type="EMBL" id="LBUY01000010">
    <property type="protein sequence ID" value="KKQ75075.1"/>
    <property type="molecule type" value="Genomic_DNA"/>
</dbReference>
<evidence type="ECO:0000256" key="5">
    <source>
        <dbReference type="ARBA" id="ARBA00022801"/>
    </source>
</evidence>
<dbReference type="NCBIfam" id="TIGR00500">
    <property type="entry name" value="met_pdase_I"/>
    <property type="match status" value="1"/>
</dbReference>
<dbReference type="InterPro" id="IPR000994">
    <property type="entry name" value="Pept_M24"/>
</dbReference>
<comment type="function">
    <text evidence="1">Removes the N-terminal methionine from nascent proteins. The N-terminal methionine is often cleaved when the second residue in the primary sequence is small and uncharged (Met-Ala-, Cys, Gly, Pro, Ser, Thr, or Val). Requires deformylation of the N(alpha)-formylated initiator methionine before it can be hydrolyzed.</text>
</comment>
<dbReference type="GO" id="GO:0006508">
    <property type="term" value="P:proteolysis"/>
    <property type="evidence" value="ECO:0007669"/>
    <property type="project" value="UniProtKB-KW"/>
</dbReference>
<dbReference type="PATRIC" id="fig|1618568.3.peg.237"/>
<comment type="similarity">
    <text evidence="6">Belongs to the peptidase M24A family.</text>
</comment>
<keyword evidence="5" id="KW-0378">Hydrolase</keyword>
<dbReference type="InterPro" id="IPR036005">
    <property type="entry name" value="Creatinase/aminopeptidase-like"/>
</dbReference>
<evidence type="ECO:0000256" key="1">
    <source>
        <dbReference type="ARBA" id="ARBA00002521"/>
    </source>
</evidence>
<evidence type="ECO:0000256" key="4">
    <source>
        <dbReference type="ARBA" id="ARBA00022723"/>
    </source>
</evidence>
<dbReference type="PRINTS" id="PR00599">
    <property type="entry name" value="MAPEPTIDASE"/>
</dbReference>
<dbReference type="InterPro" id="IPR001714">
    <property type="entry name" value="Pept_M24_MAP"/>
</dbReference>
<dbReference type="Gene3D" id="3.90.230.10">
    <property type="entry name" value="Creatinase/methionine aminopeptidase superfamily"/>
    <property type="match status" value="1"/>
</dbReference>
<protein>
    <recommendedName>
        <fullName evidence="6">Methionine aminopeptidase</fullName>
        <ecNumber evidence="6">3.4.11.18</ecNumber>
    </recommendedName>
</protein>
<dbReference type="InterPro" id="IPR002467">
    <property type="entry name" value="Pept_M24A_MAP1"/>
</dbReference>